<protein>
    <submittedName>
        <fullName evidence="5">Uncharacterized protein</fullName>
    </submittedName>
</protein>
<dbReference type="InterPro" id="IPR001680">
    <property type="entry name" value="WD40_rpt"/>
</dbReference>
<evidence type="ECO:0000256" key="4">
    <source>
        <dbReference type="SAM" id="MobiDB-lite"/>
    </source>
</evidence>
<organism evidence="5 6">
    <name type="scientific">Rhizopus azygosporus</name>
    <name type="common">Rhizopus microsporus var. azygosporus</name>
    <dbReference type="NCBI Taxonomy" id="86630"/>
    <lineage>
        <taxon>Eukaryota</taxon>
        <taxon>Fungi</taxon>
        <taxon>Fungi incertae sedis</taxon>
        <taxon>Mucoromycota</taxon>
        <taxon>Mucoromycotina</taxon>
        <taxon>Mucoromycetes</taxon>
        <taxon>Mucorales</taxon>
        <taxon>Mucorineae</taxon>
        <taxon>Rhizopodaceae</taxon>
        <taxon>Rhizopus</taxon>
    </lineage>
</organism>
<feature type="region of interest" description="Disordered" evidence="4">
    <location>
        <begin position="532"/>
        <end position="552"/>
    </location>
</feature>
<sequence length="651" mass="73498">MDGYFQSTLAATSLQHSLNRNSSNNPTKIVVHFPPSNKNFNCTEIHTLDGVYPLLHEIFFDTIAPQYSLGTRASIINFKKRHDSSDEDSIGSYYPGLSMTPVIPIPNASTKSYVRNLSYSSSPQILLSQQQQQNSYMTTNWQDNNSLDNKEDASFTPHSVGSISSLFGKTNGSQLSTSIGRSSGSNNSSKPKNHLSKTKSTFVLRFIIHENLQKILSAKTVEDDYCFFNIGSSFIWVDAKNKPTEPLSRVVFSKSYPLCHDINEITKCDDHLDVIIGFSTGDIVWYDPFSSKYVRLNKGVTIDYLDINDIPTFFFFLKGCLVSSAVHMIKWLPGSEDLFVAAFKDGSMMIMSKERDDQPFSLSEPNSWIETQFYTFRPHKGYKHNPVSYWKLSKEAITDFSFSPDGVHLAVTGADGQLKIIDYKNERLTDIFSSYFGQLNCVSWSPDGHYMVTGGQDDLVTIWSFTERRMVARCHGHKSWVTSIAFDPWKCDEQSYRFASVGEDCNLILWDFSISALQKPKHPRITLSVCTSSTKWPPPPPPSAPISFTNNNNNADVVERKRSLKIFKGLSSHEPHGLFNHSNNKKRGSKSAPEIFIPPVLHPPIKKNQAAILQPTTIHNIHADPCVSIAFKQDYMITTDRRGRIRIWGRP</sequence>
<keyword evidence="6" id="KW-1185">Reference proteome</keyword>
<proteinExistence type="predicted"/>
<dbReference type="SUPFAM" id="SSF50978">
    <property type="entry name" value="WD40 repeat-like"/>
    <property type="match status" value="1"/>
</dbReference>
<dbReference type="Gene3D" id="2.130.10.10">
    <property type="entry name" value="YVTN repeat-like/Quinoprotein amine dehydrogenase"/>
    <property type="match status" value="1"/>
</dbReference>
<feature type="region of interest" description="Disordered" evidence="4">
    <location>
        <begin position="176"/>
        <end position="196"/>
    </location>
</feature>
<dbReference type="AlphaFoldDB" id="A0A367KG57"/>
<evidence type="ECO:0000256" key="1">
    <source>
        <dbReference type="ARBA" id="ARBA00022574"/>
    </source>
</evidence>
<dbReference type="GO" id="GO:0051286">
    <property type="term" value="C:cell tip"/>
    <property type="evidence" value="ECO:0007669"/>
    <property type="project" value="TreeGrafter"/>
</dbReference>
<dbReference type="SMART" id="SM00320">
    <property type="entry name" value="WD40"/>
    <property type="match status" value="5"/>
</dbReference>
<dbReference type="Proteomes" id="UP000252139">
    <property type="component" value="Unassembled WGS sequence"/>
</dbReference>
<dbReference type="OrthoDB" id="3367at2759"/>
<evidence type="ECO:0000256" key="2">
    <source>
        <dbReference type="ARBA" id="ARBA00022737"/>
    </source>
</evidence>
<accession>A0A367KG57</accession>
<dbReference type="STRING" id="86630.A0A367KG57"/>
<gene>
    <name evidence="5" type="ORF">CU097_015866</name>
</gene>
<dbReference type="GO" id="GO:0045013">
    <property type="term" value="P:carbon catabolite repression of transcription"/>
    <property type="evidence" value="ECO:0007669"/>
    <property type="project" value="TreeGrafter"/>
</dbReference>
<reference evidence="5 6" key="1">
    <citation type="journal article" date="2018" name="G3 (Bethesda)">
        <title>Phylogenetic and Phylogenomic Definition of Rhizopus Species.</title>
        <authorList>
            <person name="Gryganskyi A.P."/>
            <person name="Golan J."/>
            <person name="Dolatabadi S."/>
            <person name="Mondo S."/>
            <person name="Robb S."/>
            <person name="Idnurm A."/>
            <person name="Muszewska A."/>
            <person name="Steczkiewicz K."/>
            <person name="Masonjones S."/>
            <person name="Liao H.L."/>
            <person name="Gajdeczka M.T."/>
            <person name="Anike F."/>
            <person name="Vuek A."/>
            <person name="Anishchenko I.M."/>
            <person name="Voigt K."/>
            <person name="de Hoog G.S."/>
            <person name="Smith M.E."/>
            <person name="Heitman J."/>
            <person name="Vilgalys R."/>
            <person name="Stajich J.E."/>
        </authorList>
    </citation>
    <scope>NUCLEOTIDE SEQUENCE [LARGE SCALE GENOMIC DNA]</scope>
    <source>
        <strain evidence="5 6">CBS 357.93</strain>
    </source>
</reference>
<dbReference type="PANTHER" id="PTHR14107">
    <property type="entry name" value="WD REPEAT PROTEIN"/>
    <property type="match status" value="1"/>
</dbReference>
<keyword evidence="2" id="KW-0677">Repeat</keyword>
<feature type="repeat" description="WD" evidence="3">
    <location>
        <begin position="432"/>
        <end position="473"/>
    </location>
</feature>
<comment type="caution">
    <text evidence="5">The sequence shown here is derived from an EMBL/GenBank/DDBJ whole genome shotgun (WGS) entry which is preliminary data.</text>
</comment>
<evidence type="ECO:0000313" key="6">
    <source>
        <dbReference type="Proteomes" id="UP000252139"/>
    </source>
</evidence>
<dbReference type="Pfam" id="PF00400">
    <property type="entry name" value="WD40"/>
    <property type="match status" value="3"/>
</dbReference>
<dbReference type="PROSITE" id="PS50294">
    <property type="entry name" value="WD_REPEATS_REGION"/>
    <property type="match status" value="1"/>
</dbReference>
<name>A0A367KG57_RHIAZ</name>
<dbReference type="InterPro" id="IPR036322">
    <property type="entry name" value="WD40_repeat_dom_sf"/>
</dbReference>
<dbReference type="GO" id="GO:0032153">
    <property type="term" value="C:cell division site"/>
    <property type="evidence" value="ECO:0007669"/>
    <property type="project" value="TreeGrafter"/>
</dbReference>
<dbReference type="PANTHER" id="PTHR14107:SF16">
    <property type="entry name" value="AT02583P"/>
    <property type="match status" value="1"/>
</dbReference>
<dbReference type="EMBL" id="PJQL01000025">
    <property type="protein sequence ID" value="RCI01110.1"/>
    <property type="molecule type" value="Genomic_DNA"/>
</dbReference>
<dbReference type="InterPro" id="IPR015943">
    <property type="entry name" value="WD40/YVTN_repeat-like_dom_sf"/>
</dbReference>
<keyword evidence="1 3" id="KW-0853">WD repeat</keyword>
<evidence type="ECO:0000256" key="3">
    <source>
        <dbReference type="PROSITE-ProRule" id="PRU00221"/>
    </source>
</evidence>
<evidence type="ECO:0000313" key="5">
    <source>
        <dbReference type="EMBL" id="RCI01110.1"/>
    </source>
</evidence>
<dbReference type="InterPro" id="IPR051362">
    <property type="entry name" value="WD_repeat_creC_regulators"/>
</dbReference>
<dbReference type="PROSITE" id="PS50082">
    <property type="entry name" value="WD_REPEATS_2"/>
    <property type="match status" value="1"/>
</dbReference>
<feature type="compositionally biased region" description="Low complexity" evidence="4">
    <location>
        <begin position="176"/>
        <end position="189"/>
    </location>
</feature>
<dbReference type="GO" id="GO:0005634">
    <property type="term" value="C:nucleus"/>
    <property type="evidence" value="ECO:0007669"/>
    <property type="project" value="TreeGrafter"/>
</dbReference>